<dbReference type="Proteomes" id="UP000316626">
    <property type="component" value="Unassembled WGS sequence"/>
</dbReference>
<sequence>MNEQHRFEQMRKLTQTKAQQNAAILTIINTTAKPIKNWTISFIGTVTLIATCLLTFYLVTTETTKPTTSASTDQSIEKVYYFTNGNMDTFFEKWSSFYLHVGVIKDTKMLEQLEIFLQSAVPISKENFRSYDSESVDILVKYDGGTERRLKGLSPSVFLDINTNELLYIHATSWSDIYMDLFKNPNSNLGMVFGLIILFFAPFSVTLWFKHKFPIIKRREWSLNWTHHWINYLAIALILGFYSFWESKYGTFHIAAYASLWLLYGACQVAYRLKKGEHVRSIQLTIINHLIGTVALVLCVFGF</sequence>
<dbReference type="EMBL" id="VDGI01000005">
    <property type="protein sequence ID" value="TQR20473.1"/>
    <property type="molecule type" value="Genomic_DNA"/>
</dbReference>
<evidence type="ECO:0000313" key="2">
    <source>
        <dbReference type="EMBL" id="TQR20473.1"/>
    </source>
</evidence>
<evidence type="ECO:0000313" key="3">
    <source>
        <dbReference type="Proteomes" id="UP000316626"/>
    </source>
</evidence>
<feature type="transmembrane region" description="Helical" evidence="1">
    <location>
        <begin position="38"/>
        <end position="59"/>
    </location>
</feature>
<dbReference type="OrthoDB" id="9820598at2"/>
<dbReference type="RefSeq" id="WP_142641855.1">
    <property type="nucleotide sequence ID" value="NZ_VDGI01000005.1"/>
</dbReference>
<feature type="transmembrane region" description="Helical" evidence="1">
    <location>
        <begin position="189"/>
        <end position="209"/>
    </location>
</feature>
<evidence type="ECO:0000256" key="1">
    <source>
        <dbReference type="SAM" id="Phobius"/>
    </source>
</evidence>
<keyword evidence="1" id="KW-1133">Transmembrane helix</keyword>
<protein>
    <submittedName>
        <fullName evidence="2">Uncharacterized protein</fullName>
    </submittedName>
</protein>
<gene>
    <name evidence="2" type="ORF">FG384_06860</name>
</gene>
<comment type="caution">
    <text evidence="2">The sequence shown here is derived from an EMBL/GenBank/DDBJ whole genome shotgun (WGS) entry which is preliminary data.</text>
</comment>
<feature type="transmembrane region" description="Helical" evidence="1">
    <location>
        <begin position="251"/>
        <end position="271"/>
    </location>
</feature>
<feature type="transmembrane region" description="Helical" evidence="1">
    <location>
        <begin position="283"/>
        <end position="302"/>
    </location>
</feature>
<keyword evidence="1" id="KW-0812">Transmembrane</keyword>
<reference evidence="2 3" key="1">
    <citation type="submission" date="2019-06" db="EMBL/GenBank/DDBJ databases">
        <title>Psychrobacillus vulpis sp. nov., a new species isolated from feces of a red fox that inhabits in The Tablas de Daimiel Natural Park, Albacete, Spain.</title>
        <authorList>
            <person name="Rodriguez M."/>
            <person name="Reina J.C."/>
            <person name="Bejar V."/>
            <person name="Llamas I."/>
        </authorList>
    </citation>
    <scope>NUCLEOTIDE SEQUENCE [LARGE SCALE GENOMIC DNA]</scope>
    <source>
        <strain evidence="2 3">Z8</strain>
    </source>
</reference>
<feature type="transmembrane region" description="Helical" evidence="1">
    <location>
        <begin position="229"/>
        <end position="245"/>
    </location>
</feature>
<organism evidence="2 3">
    <name type="scientific">Psychrobacillus vulpis</name>
    <dbReference type="NCBI Taxonomy" id="2325572"/>
    <lineage>
        <taxon>Bacteria</taxon>
        <taxon>Bacillati</taxon>
        <taxon>Bacillota</taxon>
        <taxon>Bacilli</taxon>
        <taxon>Bacillales</taxon>
        <taxon>Bacillaceae</taxon>
        <taxon>Psychrobacillus</taxon>
    </lineage>
</organism>
<keyword evidence="3" id="KW-1185">Reference proteome</keyword>
<accession>A0A544TSP9</accession>
<name>A0A544TSP9_9BACI</name>
<keyword evidence="1" id="KW-0472">Membrane</keyword>
<dbReference type="AlphaFoldDB" id="A0A544TSP9"/>
<proteinExistence type="predicted"/>